<name>U1Q3H3_9ACTO</name>
<protein>
    <submittedName>
        <fullName evidence="2">Uncharacterized protein</fullName>
    </submittedName>
</protein>
<feature type="region of interest" description="Disordered" evidence="1">
    <location>
        <begin position="65"/>
        <end position="150"/>
    </location>
</feature>
<gene>
    <name evidence="2" type="ORF">HMPREF1979_02489</name>
</gene>
<keyword evidence="3" id="KW-1185">Reference proteome</keyword>
<dbReference type="HOGENOM" id="CLU_1736630_0_0_11"/>
<reference evidence="2 3" key="1">
    <citation type="submission" date="2013-08" db="EMBL/GenBank/DDBJ databases">
        <authorList>
            <person name="Weinstock G."/>
            <person name="Sodergren E."/>
            <person name="Wylie T."/>
            <person name="Fulton L."/>
            <person name="Fulton R."/>
            <person name="Fronick C."/>
            <person name="O'Laughlin M."/>
            <person name="Godfrey J."/>
            <person name="Miner T."/>
            <person name="Herter B."/>
            <person name="Appelbaum E."/>
            <person name="Cordes M."/>
            <person name="Lek S."/>
            <person name="Wollam A."/>
            <person name="Pepin K.H."/>
            <person name="Palsikar V.B."/>
            <person name="Mitreva M."/>
            <person name="Wilson R.K."/>
        </authorList>
    </citation>
    <scope>NUCLEOTIDE SEQUENCE [LARGE SCALE GENOMIC DNA]</scope>
    <source>
        <strain evidence="2 3">F0542</strain>
    </source>
</reference>
<evidence type="ECO:0000313" key="2">
    <source>
        <dbReference type="EMBL" id="ERH22495.1"/>
    </source>
</evidence>
<proteinExistence type="predicted"/>
<dbReference type="AlphaFoldDB" id="U1Q3H3"/>
<sequence>MSQFRGRLVVWGAGPAAMLYVCSKAVCLPAIRSVMGYEERRFKTSCPLSARLGVLRTRVGQIAYQSPAQDASSDRAEGQLEGRDSDKSGSFPAISTNFRVSQDDSDIDVAGSPRQCYVPGGPVLASPSRRIGPDILNRRNPALNNQPSPF</sequence>
<dbReference type="EMBL" id="AWSE01000166">
    <property type="protein sequence ID" value="ERH22495.1"/>
    <property type="molecule type" value="Genomic_DNA"/>
</dbReference>
<evidence type="ECO:0000256" key="1">
    <source>
        <dbReference type="SAM" id="MobiDB-lite"/>
    </source>
</evidence>
<comment type="caution">
    <text evidence="2">The sequence shown here is derived from an EMBL/GenBank/DDBJ whole genome shotgun (WGS) entry which is preliminary data.</text>
</comment>
<dbReference type="Proteomes" id="UP000016536">
    <property type="component" value="Unassembled WGS sequence"/>
</dbReference>
<organism evidence="2 3">
    <name type="scientific">Actinomyces johnsonii F0542</name>
    <dbReference type="NCBI Taxonomy" id="1321818"/>
    <lineage>
        <taxon>Bacteria</taxon>
        <taxon>Bacillati</taxon>
        <taxon>Actinomycetota</taxon>
        <taxon>Actinomycetes</taxon>
        <taxon>Actinomycetales</taxon>
        <taxon>Actinomycetaceae</taxon>
        <taxon>Actinomyces</taxon>
    </lineage>
</organism>
<evidence type="ECO:0000313" key="3">
    <source>
        <dbReference type="Proteomes" id="UP000016536"/>
    </source>
</evidence>
<dbReference type="PATRIC" id="fig|1321818.3.peg.2082"/>
<feature type="compositionally biased region" description="Basic and acidic residues" evidence="1">
    <location>
        <begin position="72"/>
        <end position="87"/>
    </location>
</feature>
<accession>U1Q3H3</accession>